<evidence type="ECO:0000313" key="3">
    <source>
        <dbReference type="Proteomes" id="UP001595799"/>
    </source>
</evidence>
<feature type="compositionally biased region" description="Acidic residues" evidence="1">
    <location>
        <begin position="370"/>
        <end position="396"/>
    </location>
</feature>
<feature type="compositionally biased region" description="Basic and acidic residues" evidence="1">
    <location>
        <begin position="87"/>
        <end position="135"/>
    </location>
</feature>
<feature type="region of interest" description="Disordered" evidence="1">
    <location>
        <begin position="65"/>
        <end position="208"/>
    </location>
</feature>
<sequence length="542" mass="56780">MMRTTGFPNANLAQRGDRRCATVTPQSEILRTSSALTRPQRALRTAITIASVVALMSVGTAPVTAEDGDTVEESLVDELSSDAASDYARDAKEGLDERQESNTRQQNRADQESRGDGSIQERQEERAREEIKDAVTEAYLSGKDGSEAARDAASDDSSSDNDEDKKNQDDTAAGDEGDATFDVAVPKAKPTPGSDADINETGTAGATDGIELGLGAYPGVGPDIYGAEVVGRLANQVLPSGPMAEAGNPTGELGAYGAVPGLGQQDGSRIGAGYGGIFGSLAGVKAPSASESGRMQGDGSDGIPAREMGDHIIIYDDEGHEGHVVQTVEKDDLDAVTGSDGDWHIDGAGELKITWSENSGSGSDQTGGSDENEETMEFGADEAVGENSNDNDSESDQEGRNEGNSESASNSESSSNNDNEESSSESESNSESSSEDGQEEENKTAKDDGDTLPCRPGLSSCGSSADPEELQEEVKRASSHSRTTMPANPGDGEKVNFDLPWNILNQLDKTTMPVRPGSMQQSAMPLPLSVWNPGYIDPHRGN</sequence>
<dbReference type="Proteomes" id="UP001595799">
    <property type="component" value="Unassembled WGS sequence"/>
</dbReference>
<feature type="compositionally biased region" description="Low complexity" evidence="1">
    <location>
        <begin position="359"/>
        <end position="369"/>
    </location>
</feature>
<dbReference type="EMBL" id="JBHSCW010000003">
    <property type="protein sequence ID" value="MFC4350965.1"/>
    <property type="molecule type" value="Genomic_DNA"/>
</dbReference>
<feature type="compositionally biased region" description="Basic and acidic residues" evidence="1">
    <location>
        <begin position="440"/>
        <end position="449"/>
    </location>
</feature>
<comment type="caution">
    <text evidence="2">The sequence shown here is derived from an EMBL/GenBank/DDBJ whole genome shotgun (WGS) entry which is preliminary data.</text>
</comment>
<feature type="compositionally biased region" description="Acidic residues" evidence="1">
    <location>
        <begin position="66"/>
        <end position="80"/>
    </location>
</feature>
<dbReference type="RefSeq" id="WP_382421307.1">
    <property type="nucleotide sequence ID" value="NZ_JBHSCW010000003.1"/>
</dbReference>
<reference evidence="3" key="1">
    <citation type="journal article" date="2019" name="Int. J. Syst. Evol. Microbiol.">
        <title>The Global Catalogue of Microorganisms (GCM) 10K type strain sequencing project: providing services to taxonomists for standard genome sequencing and annotation.</title>
        <authorList>
            <consortium name="The Broad Institute Genomics Platform"/>
            <consortium name="The Broad Institute Genome Sequencing Center for Infectious Disease"/>
            <person name="Wu L."/>
            <person name="Ma J."/>
        </authorList>
    </citation>
    <scope>NUCLEOTIDE SEQUENCE [LARGE SCALE GENOMIC DNA]</scope>
    <source>
        <strain evidence="3">CECT 8472</strain>
    </source>
</reference>
<feature type="compositionally biased region" description="Low complexity" evidence="1">
    <location>
        <begin position="404"/>
        <end position="417"/>
    </location>
</feature>
<gene>
    <name evidence="2" type="ORF">ACFOW6_05360</name>
</gene>
<proteinExistence type="predicted"/>
<evidence type="ECO:0000256" key="1">
    <source>
        <dbReference type="SAM" id="MobiDB-lite"/>
    </source>
</evidence>
<evidence type="ECO:0000313" key="2">
    <source>
        <dbReference type="EMBL" id="MFC4350965.1"/>
    </source>
</evidence>
<name>A0ABV8UK27_9PROT</name>
<protein>
    <submittedName>
        <fullName evidence="2">Uncharacterized protein</fullName>
    </submittedName>
</protein>
<accession>A0ABV8UK27</accession>
<feature type="compositionally biased region" description="Basic and acidic residues" evidence="1">
    <location>
        <begin position="144"/>
        <end position="153"/>
    </location>
</feature>
<feature type="region of interest" description="Disordered" evidence="1">
    <location>
        <begin position="353"/>
        <end position="497"/>
    </location>
</feature>
<keyword evidence="3" id="KW-1185">Reference proteome</keyword>
<organism evidence="2 3">
    <name type="scientific">Fodinicurvata halophila</name>
    <dbReference type="NCBI Taxonomy" id="1419723"/>
    <lineage>
        <taxon>Bacteria</taxon>
        <taxon>Pseudomonadati</taxon>
        <taxon>Pseudomonadota</taxon>
        <taxon>Alphaproteobacteria</taxon>
        <taxon>Rhodospirillales</taxon>
        <taxon>Rhodovibrionaceae</taxon>
        <taxon>Fodinicurvata</taxon>
    </lineage>
</organism>